<protein>
    <submittedName>
        <fullName evidence="2">Uncharacterized protein</fullName>
    </submittedName>
</protein>
<proteinExistence type="predicted"/>
<feature type="transmembrane region" description="Helical" evidence="1">
    <location>
        <begin position="101"/>
        <end position="118"/>
    </location>
</feature>
<keyword evidence="1" id="KW-0472">Membrane</keyword>
<dbReference type="EMBL" id="UGVL01000001">
    <property type="protein sequence ID" value="SUE33815.1"/>
    <property type="molecule type" value="Genomic_DNA"/>
</dbReference>
<keyword evidence="3" id="KW-1185">Reference proteome</keyword>
<keyword evidence="1" id="KW-1133">Transmembrane helix</keyword>
<name>A0A379MQK1_9BACT</name>
<evidence type="ECO:0000313" key="3">
    <source>
        <dbReference type="Proteomes" id="UP000255233"/>
    </source>
</evidence>
<gene>
    <name evidence="2" type="ORF">NCTC11190_01027</name>
</gene>
<reference evidence="2 3" key="1">
    <citation type="submission" date="2018-06" db="EMBL/GenBank/DDBJ databases">
        <authorList>
            <consortium name="Pathogen Informatics"/>
            <person name="Doyle S."/>
        </authorList>
    </citation>
    <scope>NUCLEOTIDE SEQUENCE [LARGE SCALE GENOMIC DNA]</scope>
    <source>
        <strain evidence="2 3">NCTC11190</strain>
    </source>
</reference>
<sequence>MRFFRIAGFRAQAAFAASGGGRKADIMVLNLRLRLNFRVSGRVGRLMRAGHLLFCATKKVSKKVAGNAIPRSRLPSERKIAHSRVSSLYPYFDTNVRSREYFLIVWFISMFFLCQAGATPGGSLQRRGACFGSAGSGRRLFATTVKQSLGNRRQAFRIPAA</sequence>
<accession>A0A379MQK1</accession>
<evidence type="ECO:0000256" key="1">
    <source>
        <dbReference type="SAM" id="Phobius"/>
    </source>
</evidence>
<dbReference type="Proteomes" id="UP000255233">
    <property type="component" value="Unassembled WGS sequence"/>
</dbReference>
<evidence type="ECO:0000313" key="2">
    <source>
        <dbReference type="EMBL" id="SUE33815.1"/>
    </source>
</evidence>
<keyword evidence="1" id="KW-0812">Transmembrane</keyword>
<organism evidence="2 3">
    <name type="scientific">Rikenella microfusus</name>
    <dbReference type="NCBI Taxonomy" id="28139"/>
    <lineage>
        <taxon>Bacteria</taxon>
        <taxon>Pseudomonadati</taxon>
        <taxon>Bacteroidota</taxon>
        <taxon>Bacteroidia</taxon>
        <taxon>Bacteroidales</taxon>
        <taxon>Rikenellaceae</taxon>
        <taxon>Rikenella</taxon>
    </lineage>
</organism>
<dbReference type="AlphaFoldDB" id="A0A379MQK1"/>